<reference evidence="3" key="1">
    <citation type="submission" date="2020-10" db="EMBL/GenBank/DDBJ databases">
        <authorList>
            <person name="Gilroy R."/>
        </authorList>
    </citation>
    <scope>NUCLEOTIDE SEQUENCE</scope>
    <source>
        <strain evidence="3">B1-8020</strain>
    </source>
</reference>
<dbReference type="GO" id="GO:0043023">
    <property type="term" value="F:ribosomal large subunit binding"/>
    <property type="evidence" value="ECO:0007669"/>
    <property type="project" value="TreeGrafter"/>
</dbReference>
<dbReference type="GO" id="GO:0017148">
    <property type="term" value="P:negative regulation of translation"/>
    <property type="evidence" value="ECO:0007669"/>
    <property type="project" value="UniProtKB-UniRule"/>
</dbReference>
<dbReference type="GO" id="GO:0042256">
    <property type="term" value="P:cytosolic ribosome assembly"/>
    <property type="evidence" value="ECO:0007669"/>
    <property type="project" value="UniProtKB-UniRule"/>
</dbReference>
<dbReference type="GO" id="GO:0005737">
    <property type="term" value="C:cytoplasm"/>
    <property type="evidence" value="ECO:0007669"/>
    <property type="project" value="UniProtKB-SubCell"/>
</dbReference>
<dbReference type="HAMAP" id="MF_01477">
    <property type="entry name" value="Iojap_RsfS"/>
    <property type="match status" value="1"/>
</dbReference>
<dbReference type="Gene3D" id="3.30.460.10">
    <property type="entry name" value="Beta Polymerase, domain 2"/>
    <property type="match status" value="1"/>
</dbReference>
<dbReference type="InterPro" id="IPR043519">
    <property type="entry name" value="NT_sf"/>
</dbReference>
<comment type="function">
    <text evidence="2">Functions as a ribosomal silencing factor. Interacts with ribosomal protein uL14 (rplN), blocking formation of intersubunit bridge B8. Prevents association of the 30S and 50S ribosomal subunits and the formation of functional ribosomes, thus repressing translation.</text>
</comment>
<dbReference type="InterPro" id="IPR004394">
    <property type="entry name" value="Iojap/RsfS/C7orf30"/>
</dbReference>
<sequence>MDIEKKEIETIAAAMLDKKAKGVMSLDLRRIGTAIADFFVICNADSTTNVVSICDNIEKEMEEKCGRSVVRMQGKENAFWVIMDYADIVVHIFQTPYREFYRLEDLWADAERTDYKDEEPDGKQQ</sequence>
<organism evidence="3 4">
    <name type="scientific">Candidatus Merdivivens pullicola</name>
    <dbReference type="NCBI Taxonomy" id="2840872"/>
    <lineage>
        <taxon>Bacteria</taxon>
        <taxon>Pseudomonadati</taxon>
        <taxon>Bacteroidota</taxon>
        <taxon>Bacteroidia</taxon>
        <taxon>Bacteroidales</taxon>
        <taxon>Muribaculaceae</taxon>
        <taxon>Muribaculaceae incertae sedis</taxon>
        <taxon>Candidatus Merdivivens</taxon>
    </lineage>
</organism>
<dbReference type="PANTHER" id="PTHR21043:SF0">
    <property type="entry name" value="MITOCHONDRIAL ASSEMBLY OF RIBOSOMAL LARGE SUBUNIT PROTEIN 1"/>
    <property type="match status" value="1"/>
</dbReference>
<gene>
    <name evidence="2 3" type="primary">rsfS</name>
    <name evidence="3" type="ORF">IAB81_04635</name>
</gene>
<evidence type="ECO:0000313" key="3">
    <source>
        <dbReference type="EMBL" id="MBO8472896.1"/>
    </source>
</evidence>
<keyword evidence="2" id="KW-0963">Cytoplasm</keyword>
<dbReference type="GO" id="GO:0090071">
    <property type="term" value="P:negative regulation of ribosome biogenesis"/>
    <property type="evidence" value="ECO:0007669"/>
    <property type="project" value="UniProtKB-UniRule"/>
</dbReference>
<keyword evidence="2" id="KW-0678">Repressor</keyword>
<dbReference type="EMBL" id="JADIMA010000040">
    <property type="protein sequence ID" value="MBO8472896.1"/>
    <property type="molecule type" value="Genomic_DNA"/>
</dbReference>
<comment type="subcellular location">
    <subcellularLocation>
        <location evidence="2">Cytoplasm</location>
    </subcellularLocation>
</comment>
<evidence type="ECO:0000313" key="4">
    <source>
        <dbReference type="Proteomes" id="UP000823604"/>
    </source>
</evidence>
<dbReference type="SUPFAM" id="SSF81301">
    <property type="entry name" value="Nucleotidyltransferase"/>
    <property type="match status" value="1"/>
</dbReference>
<comment type="subunit">
    <text evidence="2">Interacts with ribosomal protein uL14 (rplN).</text>
</comment>
<dbReference type="NCBIfam" id="TIGR00090">
    <property type="entry name" value="rsfS_iojap_ybeB"/>
    <property type="match status" value="1"/>
</dbReference>
<dbReference type="Pfam" id="PF02410">
    <property type="entry name" value="RsfS"/>
    <property type="match status" value="1"/>
</dbReference>
<accession>A0A9D9IIV2</accession>
<keyword evidence="2" id="KW-0810">Translation regulation</keyword>
<reference evidence="3" key="2">
    <citation type="journal article" date="2021" name="PeerJ">
        <title>Extensive microbial diversity within the chicken gut microbiome revealed by metagenomics and culture.</title>
        <authorList>
            <person name="Gilroy R."/>
            <person name="Ravi A."/>
            <person name="Getino M."/>
            <person name="Pursley I."/>
            <person name="Horton D.L."/>
            <person name="Alikhan N.F."/>
            <person name="Baker D."/>
            <person name="Gharbi K."/>
            <person name="Hall N."/>
            <person name="Watson M."/>
            <person name="Adriaenssens E.M."/>
            <person name="Foster-Nyarko E."/>
            <person name="Jarju S."/>
            <person name="Secka A."/>
            <person name="Antonio M."/>
            <person name="Oren A."/>
            <person name="Chaudhuri R.R."/>
            <person name="La Ragione R."/>
            <person name="Hildebrand F."/>
            <person name="Pallen M.J."/>
        </authorList>
    </citation>
    <scope>NUCLEOTIDE SEQUENCE</scope>
    <source>
        <strain evidence="3">B1-8020</strain>
    </source>
</reference>
<protein>
    <recommendedName>
        <fullName evidence="2">Ribosomal silencing factor RsfS</fullName>
    </recommendedName>
</protein>
<proteinExistence type="inferred from homology"/>
<comment type="similarity">
    <text evidence="1 2">Belongs to the Iojap/RsfS family.</text>
</comment>
<evidence type="ECO:0000256" key="2">
    <source>
        <dbReference type="HAMAP-Rule" id="MF_01477"/>
    </source>
</evidence>
<name>A0A9D9IIV2_9BACT</name>
<dbReference type="AlphaFoldDB" id="A0A9D9IIV2"/>
<dbReference type="Proteomes" id="UP000823604">
    <property type="component" value="Unassembled WGS sequence"/>
</dbReference>
<comment type="caution">
    <text evidence="3">The sequence shown here is derived from an EMBL/GenBank/DDBJ whole genome shotgun (WGS) entry which is preliminary data.</text>
</comment>
<evidence type="ECO:0000256" key="1">
    <source>
        <dbReference type="ARBA" id="ARBA00010574"/>
    </source>
</evidence>
<dbReference type="PANTHER" id="PTHR21043">
    <property type="entry name" value="IOJAP SUPERFAMILY ORTHOLOG"/>
    <property type="match status" value="1"/>
</dbReference>